<dbReference type="Gene3D" id="1.10.260.40">
    <property type="entry name" value="lambda repressor-like DNA-binding domains"/>
    <property type="match status" value="1"/>
</dbReference>
<dbReference type="CDD" id="cd01392">
    <property type="entry name" value="HTH_LacI"/>
    <property type="match status" value="1"/>
</dbReference>
<keyword evidence="6" id="KW-1185">Reference proteome</keyword>
<proteinExistence type="predicted"/>
<dbReference type="AlphaFoldDB" id="A0A7X2N235"/>
<keyword evidence="2" id="KW-0238">DNA-binding</keyword>
<gene>
    <name evidence="5" type="ORF">FYJ50_02520</name>
</gene>
<dbReference type="Pfam" id="PF00356">
    <property type="entry name" value="LacI"/>
    <property type="match status" value="1"/>
</dbReference>
<evidence type="ECO:0000313" key="6">
    <source>
        <dbReference type="Proteomes" id="UP000470082"/>
    </source>
</evidence>
<dbReference type="Proteomes" id="UP000470082">
    <property type="component" value="Unassembled WGS sequence"/>
</dbReference>
<evidence type="ECO:0000256" key="2">
    <source>
        <dbReference type="ARBA" id="ARBA00023125"/>
    </source>
</evidence>
<dbReference type="Pfam" id="PF13377">
    <property type="entry name" value="Peripla_BP_3"/>
    <property type="match status" value="1"/>
</dbReference>
<organism evidence="5 6">
    <name type="scientific">Floccifex porci</name>
    <dbReference type="NCBI Taxonomy" id="2606629"/>
    <lineage>
        <taxon>Bacteria</taxon>
        <taxon>Bacillati</taxon>
        <taxon>Bacillota</taxon>
        <taxon>Erysipelotrichia</taxon>
        <taxon>Erysipelotrichales</taxon>
        <taxon>Erysipelotrichaceae</taxon>
        <taxon>Floccifex</taxon>
    </lineage>
</organism>
<evidence type="ECO:0000313" key="5">
    <source>
        <dbReference type="EMBL" id="MSS01001.1"/>
    </source>
</evidence>
<comment type="caution">
    <text evidence="5">The sequence shown here is derived from an EMBL/GenBank/DDBJ whole genome shotgun (WGS) entry which is preliminary data.</text>
</comment>
<dbReference type="GO" id="GO:0000976">
    <property type="term" value="F:transcription cis-regulatory region binding"/>
    <property type="evidence" value="ECO:0007669"/>
    <property type="project" value="TreeGrafter"/>
</dbReference>
<dbReference type="InterPro" id="IPR000843">
    <property type="entry name" value="HTH_LacI"/>
</dbReference>
<dbReference type="InterPro" id="IPR010982">
    <property type="entry name" value="Lambda_DNA-bd_dom_sf"/>
</dbReference>
<accession>A0A7X2N235</accession>
<feature type="domain" description="HTH lacI-type" evidence="4">
    <location>
        <begin position="4"/>
        <end position="59"/>
    </location>
</feature>
<dbReference type="SMART" id="SM00354">
    <property type="entry name" value="HTH_LACI"/>
    <property type="match status" value="1"/>
</dbReference>
<dbReference type="InterPro" id="IPR046335">
    <property type="entry name" value="LacI/GalR-like_sensor"/>
</dbReference>
<evidence type="ECO:0000259" key="4">
    <source>
        <dbReference type="PROSITE" id="PS50932"/>
    </source>
</evidence>
<keyword evidence="1" id="KW-0805">Transcription regulation</keyword>
<dbReference type="Gene3D" id="3.40.50.2300">
    <property type="match status" value="2"/>
</dbReference>
<dbReference type="PROSITE" id="PS50932">
    <property type="entry name" value="HTH_LACI_2"/>
    <property type="match status" value="1"/>
</dbReference>
<keyword evidence="3" id="KW-0804">Transcription</keyword>
<name>A0A7X2N235_9FIRM</name>
<dbReference type="SUPFAM" id="SSF53822">
    <property type="entry name" value="Periplasmic binding protein-like I"/>
    <property type="match status" value="1"/>
</dbReference>
<sequence>MERVKIKDIAQQLGVSTATVSNVIHGKTNKVSTQTIERVQKALEENQYIPSMAGILLAQNSSKIIGIFINDHEKYEGNVFNDFFISSSLNELSKEIEKHNFFMMIKKTKDPYDIVQFSSMWNLEGVIMIGFCEQDYHYLRNQIHIPLVIYDGFCEQSDRFVNIMIDDTDGGFQMGQYLALKHDKALCITDNLEDMDLNRYNGFQKGFQKEIHLFLVPMEKEKRWKYYEENFDHIQQATCAFALSDYYAIDFMHFLNEHHIPIPDSMSVAGFDNTLLCEMVHPSLTTIEQNISSRARIAIQSILALKEGMKIQTQIQLPVKLIVRKSTK</sequence>
<reference evidence="5 6" key="1">
    <citation type="submission" date="2019-08" db="EMBL/GenBank/DDBJ databases">
        <title>In-depth cultivation of the pig gut microbiome towards novel bacterial diversity and tailored functional studies.</title>
        <authorList>
            <person name="Wylensek D."/>
            <person name="Hitch T.C.A."/>
            <person name="Clavel T."/>
        </authorList>
    </citation>
    <scope>NUCLEOTIDE SEQUENCE [LARGE SCALE GENOMIC DNA]</scope>
    <source>
        <strain evidence="5 6">LKV-178-WT-2G</strain>
    </source>
</reference>
<dbReference type="InterPro" id="IPR028082">
    <property type="entry name" value="Peripla_BP_I"/>
</dbReference>
<dbReference type="SUPFAM" id="SSF47413">
    <property type="entry name" value="lambda repressor-like DNA-binding domains"/>
    <property type="match status" value="1"/>
</dbReference>
<dbReference type="RefSeq" id="WP_154459477.1">
    <property type="nucleotide sequence ID" value="NZ_VUMM01000003.1"/>
</dbReference>
<evidence type="ECO:0000256" key="3">
    <source>
        <dbReference type="ARBA" id="ARBA00023163"/>
    </source>
</evidence>
<dbReference type="EMBL" id="VUMM01000003">
    <property type="protein sequence ID" value="MSS01001.1"/>
    <property type="molecule type" value="Genomic_DNA"/>
</dbReference>
<protein>
    <submittedName>
        <fullName evidence="5">LacI family transcriptional regulator</fullName>
    </submittedName>
</protein>
<evidence type="ECO:0000256" key="1">
    <source>
        <dbReference type="ARBA" id="ARBA00023015"/>
    </source>
</evidence>
<dbReference type="PANTHER" id="PTHR30146">
    <property type="entry name" value="LACI-RELATED TRANSCRIPTIONAL REPRESSOR"/>
    <property type="match status" value="1"/>
</dbReference>
<dbReference type="GO" id="GO:0003700">
    <property type="term" value="F:DNA-binding transcription factor activity"/>
    <property type="evidence" value="ECO:0007669"/>
    <property type="project" value="TreeGrafter"/>
</dbReference>
<dbReference type="CDD" id="cd06267">
    <property type="entry name" value="PBP1_LacI_sugar_binding-like"/>
    <property type="match status" value="1"/>
</dbReference>
<dbReference type="PANTHER" id="PTHR30146:SF24">
    <property type="entry name" value="XYLOSE OPERON REGULATORY PROTEIN"/>
    <property type="match status" value="1"/>
</dbReference>